<dbReference type="EMBL" id="JBCGDO010000001">
    <property type="protein sequence ID" value="MEM0541380.1"/>
    <property type="molecule type" value="Genomic_DNA"/>
</dbReference>
<dbReference type="CDD" id="cd07324">
    <property type="entry name" value="M48C_Oma1-like"/>
    <property type="match status" value="1"/>
</dbReference>
<sequence length="433" mass="51258">MKFFLLLSLSYLFSLTTAFSQQYKPIDTADMTLRTENVLRFELKTKEYLSFVKEKYSSKYSTKIADDFKGFSKDFVKEINEGSFVFDKKINGYVQDVLTKLRKNNQNIPDNIDILIAKTNSLNAYCLPNNTFVLNMGLFYWLDNEEQLAAVLSHELAHKILEHSTENKKKKIEQLSSKQTAKELKTVEKIKYGKSDYAFELFKQKLYTTQEEARKHEFEADSLGFVIFKKSSYSQSEFINALNLMVRYDTIKPKGLKIEIYRKMFDLPNQKFDEKWMLKEDFSSYNYNLFTEKIDKDSISSHPETVDRIARLKKLFPETEIKTDNVKSESFDEISTIAGLEIVPNLYNTENYGSAIYACLLFLQTETKYEEYYKKWLGYCFSKIYDGRKNYKLNRYLERIDPKEQSESYQQYLSFVWNLRLNEIKEIADFYSK</sequence>
<evidence type="ECO:0000259" key="8">
    <source>
        <dbReference type="Pfam" id="PF01435"/>
    </source>
</evidence>
<keyword evidence="10" id="KW-1185">Reference proteome</keyword>
<reference evidence="9 10" key="1">
    <citation type="submission" date="2024-03" db="EMBL/GenBank/DDBJ databases">
        <title>Two novel species of the genus Flavobacterium exhibiting potentially degradation of complex polysaccharides.</title>
        <authorList>
            <person name="Lian X."/>
        </authorList>
    </citation>
    <scope>NUCLEOTIDE SEQUENCE [LARGE SCALE GENOMIC DNA]</scope>
    <source>
        <strain evidence="10">j3</strain>
    </source>
</reference>
<gene>
    <name evidence="9" type="ORF">WFZ85_02025</name>
</gene>
<dbReference type="InterPro" id="IPR051156">
    <property type="entry name" value="Mito/Outer_Membr_Metalloprot"/>
</dbReference>
<comment type="cofactor">
    <cofactor evidence="6">
        <name>Zn(2+)</name>
        <dbReference type="ChEBI" id="CHEBI:29105"/>
    </cofactor>
    <text evidence="6">Binds 1 zinc ion per subunit.</text>
</comment>
<evidence type="ECO:0000256" key="3">
    <source>
        <dbReference type="ARBA" id="ARBA00022801"/>
    </source>
</evidence>
<feature type="chain" id="PRO_5045806371" evidence="7">
    <location>
        <begin position="21"/>
        <end position="433"/>
    </location>
</feature>
<evidence type="ECO:0000256" key="4">
    <source>
        <dbReference type="ARBA" id="ARBA00022833"/>
    </source>
</evidence>
<dbReference type="RefSeq" id="WP_342694611.1">
    <property type="nucleotide sequence ID" value="NZ_JBCGDO010000001.1"/>
</dbReference>
<keyword evidence="5 6" id="KW-0482">Metalloprotease</keyword>
<evidence type="ECO:0000313" key="10">
    <source>
        <dbReference type="Proteomes" id="UP001460072"/>
    </source>
</evidence>
<keyword evidence="2" id="KW-0479">Metal-binding</keyword>
<organism evidence="9 10">
    <name type="scientific">Flavobacterium aureirubrum</name>
    <dbReference type="NCBI Taxonomy" id="3133147"/>
    <lineage>
        <taxon>Bacteria</taxon>
        <taxon>Pseudomonadati</taxon>
        <taxon>Bacteroidota</taxon>
        <taxon>Flavobacteriia</taxon>
        <taxon>Flavobacteriales</taxon>
        <taxon>Flavobacteriaceae</taxon>
        <taxon>Flavobacterium</taxon>
    </lineage>
</organism>
<dbReference type="PANTHER" id="PTHR22726:SF1">
    <property type="entry name" value="METALLOENDOPEPTIDASE OMA1, MITOCHONDRIAL"/>
    <property type="match status" value="1"/>
</dbReference>
<keyword evidence="4 6" id="KW-0862">Zinc</keyword>
<comment type="caution">
    <text evidence="9">The sequence shown here is derived from an EMBL/GenBank/DDBJ whole genome shotgun (WGS) entry which is preliminary data.</text>
</comment>
<dbReference type="InterPro" id="IPR001915">
    <property type="entry name" value="Peptidase_M48"/>
</dbReference>
<proteinExistence type="inferred from homology"/>
<dbReference type="Pfam" id="PF01435">
    <property type="entry name" value="Peptidase_M48"/>
    <property type="match status" value="1"/>
</dbReference>
<feature type="domain" description="Peptidase M48" evidence="8">
    <location>
        <begin position="91"/>
        <end position="314"/>
    </location>
</feature>
<evidence type="ECO:0000256" key="6">
    <source>
        <dbReference type="RuleBase" id="RU003983"/>
    </source>
</evidence>
<evidence type="ECO:0000256" key="7">
    <source>
        <dbReference type="SAM" id="SignalP"/>
    </source>
</evidence>
<evidence type="ECO:0000256" key="2">
    <source>
        <dbReference type="ARBA" id="ARBA00022723"/>
    </source>
</evidence>
<protein>
    <submittedName>
        <fullName evidence="9">M48 family metallopeptidase</fullName>
    </submittedName>
</protein>
<name>A0ABU9N0X0_9FLAO</name>
<evidence type="ECO:0000256" key="1">
    <source>
        <dbReference type="ARBA" id="ARBA00022670"/>
    </source>
</evidence>
<accession>A0ABU9N0X0</accession>
<keyword evidence="7" id="KW-0732">Signal</keyword>
<keyword evidence="3 6" id="KW-0378">Hydrolase</keyword>
<dbReference type="Gene3D" id="3.30.2010.10">
    <property type="entry name" value="Metalloproteases ('zincins'), catalytic domain"/>
    <property type="match status" value="1"/>
</dbReference>
<keyword evidence="1 6" id="KW-0645">Protease</keyword>
<feature type="signal peptide" evidence="7">
    <location>
        <begin position="1"/>
        <end position="20"/>
    </location>
</feature>
<dbReference type="PANTHER" id="PTHR22726">
    <property type="entry name" value="METALLOENDOPEPTIDASE OMA1"/>
    <property type="match status" value="1"/>
</dbReference>
<dbReference type="Proteomes" id="UP001460072">
    <property type="component" value="Unassembled WGS sequence"/>
</dbReference>
<comment type="similarity">
    <text evidence="6">Belongs to the peptidase M48 family.</text>
</comment>
<evidence type="ECO:0000256" key="5">
    <source>
        <dbReference type="ARBA" id="ARBA00023049"/>
    </source>
</evidence>
<evidence type="ECO:0000313" key="9">
    <source>
        <dbReference type="EMBL" id="MEM0541380.1"/>
    </source>
</evidence>